<proteinExistence type="predicted"/>
<dbReference type="GO" id="GO:0046983">
    <property type="term" value="F:protein dimerization activity"/>
    <property type="evidence" value="ECO:0007669"/>
    <property type="project" value="InterPro"/>
</dbReference>
<evidence type="ECO:0000256" key="1">
    <source>
        <dbReference type="ARBA" id="ARBA00022679"/>
    </source>
</evidence>
<dbReference type="EMBL" id="SFCC01000004">
    <property type="protein sequence ID" value="RZQ64475.1"/>
    <property type="molecule type" value="Genomic_DNA"/>
</dbReference>
<dbReference type="Pfam" id="PF13185">
    <property type="entry name" value="GAF_2"/>
    <property type="match status" value="1"/>
</dbReference>
<organism evidence="5 6">
    <name type="scientific">Amycolatopsis suaedae</name>
    <dbReference type="NCBI Taxonomy" id="2510978"/>
    <lineage>
        <taxon>Bacteria</taxon>
        <taxon>Bacillati</taxon>
        <taxon>Actinomycetota</taxon>
        <taxon>Actinomycetes</taxon>
        <taxon>Pseudonocardiales</taxon>
        <taxon>Pseudonocardiaceae</taxon>
        <taxon>Amycolatopsis</taxon>
    </lineage>
</organism>
<dbReference type="OrthoDB" id="5241249at2"/>
<dbReference type="InterPro" id="IPR036890">
    <property type="entry name" value="HATPase_C_sf"/>
</dbReference>
<reference evidence="5 6" key="1">
    <citation type="submission" date="2019-02" db="EMBL/GenBank/DDBJ databases">
        <title>Draft genome sequence of Amycolatopsis sp. 8-3EHSu isolated from roots of Suaeda maritima.</title>
        <authorList>
            <person name="Duangmal K."/>
            <person name="Chantavorakit T."/>
        </authorList>
    </citation>
    <scope>NUCLEOTIDE SEQUENCE [LARGE SCALE GENOMIC DNA]</scope>
    <source>
        <strain evidence="5 6">8-3EHSu</strain>
    </source>
</reference>
<keyword evidence="6" id="KW-1185">Reference proteome</keyword>
<dbReference type="GO" id="GO:0016020">
    <property type="term" value="C:membrane"/>
    <property type="evidence" value="ECO:0007669"/>
    <property type="project" value="InterPro"/>
</dbReference>
<evidence type="ECO:0000259" key="4">
    <source>
        <dbReference type="SMART" id="SM00065"/>
    </source>
</evidence>
<evidence type="ECO:0000313" key="6">
    <source>
        <dbReference type="Proteomes" id="UP000292003"/>
    </source>
</evidence>
<accession>A0A4V2EMB4</accession>
<dbReference type="Proteomes" id="UP000292003">
    <property type="component" value="Unassembled WGS sequence"/>
</dbReference>
<name>A0A4V2EMB4_9PSEU</name>
<dbReference type="Pfam" id="PF07730">
    <property type="entry name" value="HisKA_3"/>
    <property type="match status" value="1"/>
</dbReference>
<dbReference type="CDD" id="cd16917">
    <property type="entry name" value="HATPase_UhpB-NarQ-NarX-like"/>
    <property type="match status" value="1"/>
</dbReference>
<feature type="domain" description="GAF" evidence="4">
    <location>
        <begin position="147"/>
        <end position="303"/>
    </location>
</feature>
<dbReference type="SUPFAM" id="SSF55781">
    <property type="entry name" value="GAF domain-like"/>
    <property type="match status" value="2"/>
</dbReference>
<dbReference type="InterPro" id="IPR003018">
    <property type="entry name" value="GAF"/>
</dbReference>
<dbReference type="Pfam" id="PF02518">
    <property type="entry name" value="HATPase_c"/>
    <property type="match status" value="1"/>
</dbReference>
<comment type="caution">
    <text evidence="5">The sequence shown here is derived from an EMBL/GenBank/DDBJ whole genome shotgun (WGS) entry which is preliminary data.</text>
</comment>
<dbReference type="InterPro" id="IPR050482">
    <property type="entry name" value="Sensor_HK_TwoCompSys"/>
</dbReference>
<evidence type="ECO:0000256" key="3">
    <source>
        <dbReference type="ARBA" id="ARBA00023012"/>
    </source>
</evidence>
<dbReference type="SUPFAM" id="SSF55874">
    <property type="entry name" value="ATPase domain of HSP90 chaperone/DNA topoisomerase II/histidine kinase"/>
    <property type="match status" value="1"/>
</dbReference>
<sequence length="508" mass="53296">MLAVTVSLLDAVIRVTRGSGLPDVLDRLVESARELSGASRAVLGVHDTGGRFADVVGGLDHDAFTALLRDPSPSALVLPISVLDADFGVLYLDGARFGDAERETLGTLLAAASSVIERAIGYEESRRRERWLQASYDVTGALLSGGTLDDTLHLIAECARVVAGASAGGVARPVPDDPTRLSFDVIEPRDPAVSHLVGLTVSLEGSATGLAFATGKPVVVRRYGEHVVAEQAESSVSIPQLVRDLDSAVAVPLTVGGEPLGVLVVARLGDEVPFTDTEVSLAATFGAHAALAMEFARAEQDRQRLAVFAERDRIARDLHDLVIQRLFAIGLGLEGMSRVSGDEVVAERVAGFVRDLDQTISEVRNSIFVLQDPAVVPPGLRSDLRRLADDATESLGFEPRLRFTGPLDAAVPAPVQADLLATVREALSNVAKHAEASSVSVDVGVALPEQVLTVLVADDGNGRPADLSGDGLRALDERAGHWGGTLSVQGSAGRGTTLEWVVPLPTAT</sequence>
<gene>
    <name evidence="5" type="ORF">EWH70_10595</name>
</gene>
<keyword evidence="2" id="KW-0418">Kinase</keyword>
<dbReference type="SMART" id="SM00065">
    <property type="entry name" value="GAF"/>
    <property type="match status" value="1"/>
</dbReference>
<dbReference type="PANTHER" id="PTHR24421">
    <property type="entry name" value="NITRATE/NITRITE SENSOR PROTEIN NARX-RELATED"/>
    <property type="match status" value="1"/>
</dbReference>
<dbReference type="InterPro" id="IPR011712">
    <property type="entry name" value="Sig_transdc_His_kin_sub3_dim/P"/>
</dbReference>
<dbReference type="Gene3D" id="3.30.565.10">
    <property type="entry name" value="Histidine kinase-like ATPase, C-terminal domain"/>
    <property type="match status" value="1"/>
</dbReference>
<dbReference type="Gene3D" id="3.30.450.40">
    <property type="match status" value="1"/>
</dbReference>
<evidence type="ECO:0000256" key="2">
    <source>
        <dbReference type="ARBA" id="ARBA00022777"/>
    </source>
</evidence>
<keyword evidence="3" id="KW-0902">Two-component regulatory system</keyword>
<protein>
    <submittedName>
        <fullName evidence="5">GAF domain-containing protein</fullName>
    </submittedName>
</protein>
<keyword evidence="1" id="KW-0808">Transferase</keyword>
<evidence type="ECO:0000313" key="5">
    <source>
        <dbReference type="EMBL" id="RZQ64475.1"/>
    </source>
</evidence>
<dbReference type="GO" id="GO:0000155">
    <property type="term" value="F:phosphorelay sensor kinase activity"/>
    <property type="evidence" value="ECO:0007669"/>
    <property type="project" value="InterPro"/>
</dbReference>
<dbReference type="Gene3D" id="1.20.5.1930">
    <property type="match status" value="1"/>
</dbReference>
<dbReference type="InterPro" id="IPR029016">
    <property type="entry name" value="GAF-like_dom_sf"/>
</dbReference>
<dbReference type="InterPro" id="IPR003594">
    <property type="entry name" value="HATPase_dom"/>
</dbReference>
<dbReference type="PANTHER" id="PTHR24421:SF56">
    <property type="entry name" value="OXYGEN SENSOR HISTIDINE KINASE RESPONSE REGULATOR DOST"/>
    <property type="match status" value="1"/>
</dbReference>
<dbReference type="AlphaFoldDB" id="A0A4V2EMB4"/>